<gene>
    <name evidence="1" type="ORF">ACFFRH_37355</name>
</gene>
<dbReference type="Proteomes" id="UP001589610">
    <property type="component" value="Unassembled WGS sequence"/>
</dbReference>
<accession>A0ABV5TPX0</accession>
<proteinExistence type="predicted"/>
<protein>
    <recommendedName>
        <fullName evidence="3">XRE family transcriptional regulator</fullName>
    </recommendedName>
</protein>
<dbReference type="RefSeq" id="WP_386162280.1">
    <property type="nucleotide sequence ID" value="NZ_JBHMBS010000031.1"/>
</dbReference>
<keyword evidence="2" id="KW-1185">Reference proteome</keyword>
<name>A0ABV5TPX0_9ACTN</name>
<organism evidence="1 2">
    <name type="scientific">Streptosporangium vulgare</name>
    <dbReference type="NCBI Taxonomy" id="46190"/>
    <lineage>
        <taxon>Bacteria</taxon>
        <taxon>Bacillati</taxon>
        <taxon>Actinomycetota</taxon>
        <taxon>Actinomycetes</taxon>
        <taxon>Streptosporangiales</taxon>
        <taxon>Streptosporangiaceae</taxon>
        <taxon>Streptosporangium</taxon>
    </lineage>
</organism>
<dbReference type="EMBL" id="JBHMBS010000031">
    <property type="protein sequence ID" value="MFB9681177.1"/>
    <property type="molecule type" value="Genomic_DNA"/>
</dbReference>
<reference evidence="1 2" key="1">
    <citation type="submission" date="2024-09" db="EMBL/GenBank/DDBJ databases">
        <authorList>
            <person name="Sun Q."/>
            <person name="Mori K."/>
        </authorList>
    </citation>
    <scope>NUCLEOTIDE SEQUENCE [LARGE SCALE GENOMIC DNA]</scope>
    <source>
        <strain evidence="1 2">JCM 3028</strain>
    </source>
</reference>
<comment type="caution">
    <text evidence="1">The sequence shown here is derived from an EMBL/GenBank/DDBJ whole genome shotgun (WGS) entry which is preliminary data.</text>
</comment>
<evidence type="ECO:0008006" key="3">
    <source>
        <dbReference type="Google" id="ProtNLM"/>
    </source>
</evidence>
<evidence type="ECO:0000313" key="2">
    <source>
        <dbReference type="Proteomes" id="UP001589610"/>
    </source>
</evidence>
<sequence>MAVLHSEDVEDGFVLIDLTHEEYLQARQRALDEIGLTYEQLAEQARTRRFSSPDARSLWLRIKPA</sequence>
<evidence type="ECO:0000313" key="1">
    <source>
        <dbReference type="EMBL" id="MFB9681177.1"/>
    </source>
</evidence>